<dbReference type="RefSeq" id="WP_344738674.1">
    <property type="nucleotide sequence ID" value="NZ_BAABAY010000001.1"/>
</dbReference>
<name>A0ABW7MUF2_9FLAO</name>
<sequence length="261" mass="28842">MNQLKKLVFTALFLSSFEVSSQEDPKEPLITDRPDATESPSTVPVGYLQVETGSFYTKNNTNSIKSEQFTYNTSLLRLGLLNNVELRLGWDFVENKFENTNAVLSGFNPLLLGTKLAIAKENNGWPEVGFVGHVYLPFLAGNDYKPETTGVDFRFSFAHTLNEKSSLSYNLGMAWGDDSPEASYIYTLSYGRSLTNALGFYAELYGNLPENSASNHYWDLGFTYLLSDNVQLDATVGSGITDGQDLLLSGGVSFRIPTGKK</sequence>
<evidence type="ECO:0000313" key="2">
    <source>
        <dbReference type="Proteomes" id="UP001610100"/>
    </source>
</evidence>
<gene>
    <name evidence="1" type="ORF">V8G58_00850</name>
</gene>
<dbReference type="InterPro" id="IPR025737">
    <property type="entry name" value="FApF"/>
</dbReference>
<dbReference type="Pfam" id="PF13557">
    <property type="entry name" value="Phenol_MetA_deg"/>
    <property type="match status" value="1"/>
</dbReference>
<dbReference type="EMBL" id="JBAWKB010000001">
    <property type="protein sequence ID" value="MFH6770463.1"/>
    <property type="molecule type" value="Genomic_DNA"/>
</dbReference>
<proteinExistence type="predicted"/>
<protein>
    <submittedName>
        <fullName evidence="1">Transporter</fullName>
    </submittedName>
</protein>
<evidence type="ECO:0000313" key="1">
    <source>
        <dbReference type="EMBL" id="MFH6770463.1"/>
    </source>
</evidence>
<organism evidence="1 2">
    <name type="scientific">Gaetbulibacter aestuarii</name>
    <dbReference type="NCBI Taxonomy" id="1502358"/>
    <lineage>
        <taxon>Bacteria</taxon>
        <taxon>Pseudomonadati</taxon>
        <taxon>Bacteroidota</taxon>
        <taxon>Flavobacteriia</taxon>
        <taxon>Flavobacteriales</taxon>
        <taxon>Flavobacteriaceae</taxon>
        <taxon>Gaetbulibacter</taxon>
    </lineage>
</organism>
<accession>A0ABW7MUF2</accession>
<dbReference type="SUPFAM" id="SSF56935">
    <property type="entry name" value="Porins"/>
    <property type="match status" value="1"/>
</dbReference>
<reference evidence="1 2" key="1">
    <citation type="submission" date="2024-02" db="EMBL/GenBank/DDBJ databases">
        <title>A Gaetbulibacter species isolated from tidal flats and genomic insights of their niches.</title>
        <authorList>
            <person name="Ye Y."/>
        </authorList>
    </citation>
    <scope>NUCLEOTIDE SEQUENCE [LARGE SCALE GENOMIC DNA]</scope>
    <source>
        <strain evidence="1 2">KYW382</strain>
    </source>
</reference>
<comment type="caution">
    <text evidence="1">The sequence shown here is derived from an EMBL/GenBank/DDBJ whole genome shotgun (WGS) entry which is preliminary data.</text>
</comment>
<keyword evidence="2" id="KW-1185">Reference proteome</keyword>
<dbReference type="Proteomes" id="UP001610100">
    <property type="component" value="Unassembled WGS sequence"/>
</dbReference>